<keyword evidence="11" id="KW-0677">Repeat</keyword>
<dbReference type="GO" id="GO:0045087">
    <property type="term" value="P:innate immune response"/>
    <property type="evidence" value="ECO:0007669"/>
    <property type="project" value="UniProtKB-KW"/>
</dbReference>
<dbReference type="GO" id="GO:0005737">
    <property type="term" value="C:cytoplasm"/>
    <property type="evidence" value="ECO:0007669"/>
    <property type="project" value="UniProtKB-SubCell"/>
</dbReference>
<evidence type="ECO:0000256" key="18">
    <source>
        <dbReference type="ARBA" id="ARBA00023242"/>
    </source>
</evidence>
<keyword evidence="7" id="KW-0399">Innate immunity</keyword>
<evidence type="ECO:0000256" key="12">
    <source>
        <dbReference type="ARBA" id="ARBA00022782"/>
    </source>
</evidence>
<protein>
    <recommendedName>
        <fullName evidence="19">Galectin</fullName>
    </recommendedName>
</protein>
<evidence type="ECO:0000313" key="23">
    <source>
        <dbReference type="Proteomes" id="UP001178508"/>
    </source>
</evidence>
<evidence type="ECO:0000256" key="14">
    <source>
        <dbReference type="ARBA" id="ARBA00022972"/>
    </source>
</evidence>
<evidence type="ECO:0000313" key="22">
    <source>
        <dbReference type="EMBL" id="CAJ1074937.1"/>
    </source>
</evidence>
<feature type="compositionally biased region" description="Gly residues" evidence="20">
    <location>
        <begin position="86"/>
        <end position="95"/>
    </location>
</feature>
<keyword evidence="12" id="KW-0221">Differentiation</keyword>
<evidence type="ECO:0000256" key="11">
    <source>
        <dbReference type="ARBA" id="ARBA00022737"/>
    </source>
</evidence>
<organism evidence="22 23">
    <name type="scientific">Xyrichtys novacula</name>
    <name type="common">Pearly razorfish</name>
    <name type="synonym">Hemipteronotus novacula</name>
    <dbReference type="NCBI Taxonomy" id="13765"/>
    <lineage>
        <taxon>Eukaryota</taxon>
        <taxon>Metazoa</taxon>
        <taxon>Chordata</taxon>
        <taxon>Craniata</taxon>
        <taxon>Vertebrata</taxon>
        <taxon>Euteleostomi</taxon>
        <taxon>Actinopterygii</taxon>
        <taxon>Neopterygii</taxon>
        <taxon>Teleostei</taxon>
        <taxon>Neoteleostei</taxon>
        <taxon>Acanthomorphata</taxon>
        <taxon>Eupercaria</taxon>
        <taxon>Labriformes</taxon>
        <taxon>Labridae</taxon>
        <taxon>Xyrichtys</taxon>
    </lineage>
</organism>
<feature type="domain" description="Galectin" evidence="21">
    <location>
        <begin position="138"/>
        <end position="269"/>
    </location>
</feature>
<dbReference type="GO" id="GO:2001237">
    <property type="term" value="P:negative regulation of extrinsic apoptotic signaling pathway"/>
    <property type="evidence" value="ECO:0007669"/>
    <property type="project" value="TreeGrafter"/>
</dbReference>
<dbReference type="AlphaFoldDB" id="A0AAV1GN03"/>
<dbReference type="GO" id="GO:0048245">
    <property type="term" value="P:eosinophil chemotaxis"/>
    <property type="evidence" value="ECO:0007669"/>
    <property type="project" value="TreeGrafter"/>
</dbReference>
<name>A0AAV1GN03_XYRNO</name>
<keyword evidence="14" id="KW-0389">IgE-binding protein</keyword>
<dbReference type="SMART" id="SM00908">
    <property type="entry name" value="Gal-bind_lectin"/>
    <property type="match status" value="1"/>
</dbReference>
<evidence type="ECO:0000256" key="10">
    <source>
        <dbReference type="ARBA" id="ARBA00022734"/>
    </source>
</evidence>
<keyword evidence="4" id="KW-0963">Cytoplasm</keyword>
<dbReference type="Proteomes" id="UP001178508">
    <property type="component" value="Chromosome 15"/>
</dbReference>
<evidence type="ECO:0000256" key="20">
    <source>
        <dbReference type="SAM" id="MobiDB-lite"/>
    </source>
</evidence>
<dbReference type="GO" id="GO:0090280">
    <property type="term" value="P:positive regulation of calcium ion import"/>
    <property type="evidence" value="ECO:0007669"/>
    <property type="project" value="TreeGrafter"/>
</dbReference>
<dbReference type="GO" id="GO:0048246">
    <property type="term" value="P:macrophage chemotaxis"/>
    <property type="evidence" value="ECO:0007669"/>
    <property type="project" value="TreeGrafter"/>
</dbReference>
<dbReference type="SUPFAM" id="SSF49899">
    <property type="entry name" value="Concanavalin A-like lectins/glucanases"/>
    <property type="match status" value="1"/>
</dbReference>
<keyword evidence="9" id="KW-0747">Spliceosome</keyword>
<evidence type="ECO:0000259" key="21">
    <source>
        <dbReference type="PROSITE" id="PS51304"/>
    </source>
</evidence>
<dbReference type="PROSITE" id="PS51304">
    <property type="entry name" value="GALECTIN"/>
    <property type="match status" value="1"/>
</dbReference>
<dbReference type="GO" id="GO:0006397">
    <property type="term" value="P:mRNA processing"/>
    <property type="evidence" value="ECO:0007669"/>
    <property type="project" value="UniProtKB-KW"/>
</dbReference>
<dbReference type="FunFam" id="2.60.120.200:FF:000023">
    <property type="entry name" value="Galectin"/>
    <property type="match status" value="1"/>
</dbReference>
<dbReference type="GO" id="GO:0050918">
    <property type="term" value="P:positive chemotaxis"/>
    <property type="evidence" value="ECO:0007669"/>
    <property type="project" value="TreeGrafter"/>
</dbReference>
<dbReference type="GO" id="GO:0008380">
    <property type="term" value="P:RNA splicing"/>
    <property type="evidence" value="ECO:0007669"/>
    <property type="project" value="UniProtKB-KW"/>
</dbReference>
<dbReference type="PANTHER" id="PTHR11346:SF26">
    <property type="entry name" value="GALECTIN-3"/>
    <property type="match status" value="1"/>
</dbReference>
<evidence type="ECO:0000256" key="1">
    <source>
        <dbReference type="ARBA" id="ARBA00004123"/>
    </source>
</evidence>
<keyword evidence="13" id="KW-0391">Immunity</keyword>
<evidence type="ECO:0000256" key="19">
    <source>
        <dbReference type="RuleBase" id="RU102079"/>
    </source>
</evidence>
<feature type="compositionally biased region" description="Pro residues" evidence="20">
    <location>
        <begin position="110"/>
        <end position="130"/>
    </location>
</feature>
<evidence type="ECO:0000256" key="2">
    <source>
        <dbReference type="ARBA" id="ARBA00004496"/>
    </source>
</evidence>
<keyword evidence="6" id="KW-0597">Phosphoprotein</keyword>
<feature type="compositionally biased region" description="Polar residues" evidence="20">
    <location>
        <begin position="35"/>
        <end position="71"/>
    </location>
</feature>
<keyword evidence="15" id="KW-0007">Acetylation</keyword>
<dbReference type="InterPro" id="IPR001079">
    <property type="entry name" value="Galectin_CRD"/>
</dbReference>
<feature type="region of interest" description="Disordered" evidence="20">
    <location>
        <begin position="1"/>
        <end position="143"/>
    </location>
</feature>
<reference evidence="22" key="1">
    <citation type="submission" date="2023-08" db="EMBL/GenBank/DDBJ databases">
        <authorList>
            <person name="Alioto T."/>
            <person name="Alioto T."/>
            <person name="Gomez Garrido J."/>
        </authorList>
    </citation>
    <scope>NUCLEOTIDE SEQUENCE</scope>
</reference>
<dbReference type="GO" id="GO:0048030">
    <property type="term" value="F:disaccharide binding"/>
    <property type="evidence" value="ECO:0007669"/>
    <property type="project" value="TreeGrafter"/>
</dbReference>
<evidence type="ECO:0000256" key="4">
    <source>
        <dbReference type="ARBA" id="ARBA00022490"/>
    </source>
</evidence>
<dbReference type="CDD" id="cd00070">
    <property type="entry name" value="GLECT"/>
    <property type="match status" value="1"/>
</dbReference>
<evidence type="ECO:0000256" key="8">
    <source>
        <dbReference type="ARBA" id="ARBA00022664"/>
    </source>
</evidence>
<dbReference type="GO" id="GO:0030154">
    <property type="term" value="P:cell differentiation"/>
    <property type="evidence" value="ECO:0007669"/>
    <property type="project" value="UniProtKB-KW"/>
</dbReference>
<keyword evidence="10 19" id="KW-0430">Lectin</keyword>
<keyword evidence="17" id="KW-0508">mRNA splicing</keyword>
<keyword evidence="5" id="KW-0964">Secreted</keyword>
<evidence type="ECO:0000256" key="17">
    <source>
        <dbReference type="ARBA" id="ARBA00023187"/>
    </source>
</evidence>
<accession>A0AAV1GN03</accession>
<keyword evidence="18" id="KW-0539">Nucleus</keyword>
<dbReference type="SMART" id="SM00276">
    <property type="entry name" value="GLECT"/>
    <property type="match status" value="1"/>
</dbReference>
<evidence type="ECO:0000256" key="13">
    <source>
        <dbReference type="ARBA" id="ARBA00022859"/>
    </source>
</evidence>
<sequence>MDLADALNGQNQSQGGAQWPGQPGQPSNPGWPGQPSGNSGWPSAPSGNSGWPSAPSGNSGWPSAPSGNSGWPSAPSGQPAWPGQADKGGAGGGGNWPSQPNPPAASGGWPNPPAPGPGPAPAPAPVPAPQHKPKKVPHSEKLPSGVYDKMLITIKGTVNQHPNQITLDMMSGKDVVFHLNPRFNEAGKRVIVRNSCMGGKWGKEERDLSNFPFSPGSSFEMKILCTNNCYRVAVNGSHLLEFQHRCRNLSSIKSCNIYHDLTLSDVLVEKIA</sequence>
<feature type="compositionally biased region" description="Low complexity" evidence="20">
    <location>
        <begin position="14"/>
        <end position="25"/>
    </location>
</feature>
<dbReference type="GO" id="GO:0030593">
    <property type="term" value="P:neutrophil chemotaxis"/>
    <property type="evidence" value="ECO:0007669"/>
    <property type="project" value="TreeGrafter"/>
</dbReference>
<dbReference type="InterPro" id="IPR044156">
    <property type="entry name" value="Galectin-like"/>
</dbReference>
<evidence type="ECO:0000256" key="6">
    <source>
        <dbReference type="ARBA" id="ARBA00022553"/>
    </source>
</evidence>
<gene>
    <name evidence="22" type="ORF">XNOV1_A012887</name>
</gene>
<evidence type="ECO:0000256" key="15">
    <source>
        <dbReference type="ARBA" id="ARBA00022990"/>
    </source>
</evidence>
<keyword evidence="23" id="KW-1185">Reference proteome</keyword>
<dbReference type="PANTHER" id="PTHR11346">
    <property type="entry name" value="GALECTIN"/>
    <property type="match status" value="1"/>
</dbReference>
<dbReference type="GO" id="GO:0002548">
    <property type="term" value="P:monocyte chemotaxis"/>
    <property type="evidence" value="ECO:0007669"/>
    <property type="project" value="TreeGrafter"/>
</dbReference>
<evidence type="ECO:0000256" key="5">
    <source>
        <dbReference type="ARBA" id="ARBA00022525"/>
    </source>
</evidence>
<evidence type="ECO:0000256" key="7">
    <source>
        <dbReference type="ARBA" id="ARBA00022588"/>
    </source>
</evidence>
<dbReference type="InterPro" id="IPR013320">
    <property type="entry name" value="ConA-like_dom_sf"/>
</dbReference>
<dbReference type="EMBL" id="OY660878">
    <property type="protein sequence ID" value="CAJ1074937.1"/>
    <property type="molecule type" value="Genomic_DNA"/>
</dbReference>
<keyword evidence="8" id="KW-0507">mRNA processing</keyword>
<keyword evidence="16" id="KW-1015">Disulfide bond</keyword>
<dbReference type="GO" id="GO:0019863">
    <property type="term" value="F:IgE binding"/>
    <property type="evidence" value="ECO:0007669"/>
    <property type="project" value="UniProtKB-KW"/>
</dbReference>
<dbReference type="Pfam" id="PF00337">
    <property type="entry name" value="Gal-bind_lectin"/>
    <property type="match status" value="1"/>
</dbReference>
<dbReference type="GO" id="GO:0043236">
    <property type="term" value="F:laminin binding"/>
    <property type="evidence" value="ECO:0007669"/>
    <property type="project" value="TreeGrafter"/>
</dbReference>
<dbReference type="Gene3D" id="2.60.120.200">
    <property type="match status" value="1"/>
</dbReference>
<evidence type="ECO:0000256" key="3">
    <source>
        <dbReference type="ARBA" id="ARBA00004613"/>
    </source>
</evidence>
<dbReference type="GO" id="GO:0005615">
    <property type="term" value="C:extracellular space"/>
    <property type="evidence" value="ECO:0007669"/>
    <property type="project" value="TreeGrafter"/>
</dbReference>
<comment type="subcellular location">
    <subcellularLocation>
        <location evidence="2">Cytoplasm</location>
    </subcellularLocation>
    <subcellularLocation>
        <location evidence="1">Nucleus</location>
    </subcellularLocation>
    <subcellularLocation>
        <location evidence="3">Secreted</location>
    </subcellularLocation>
</comment>
<dbReference type="GO" id="GO:0005681">
    <property type="term" value="C:spliceosomal complex"/>
    <property type="evidence" value="ECO:0007669"/>
    <property type="project" value="UniProtKB-KW"/>
</dbReference>
<dbReference type="GO" id="GO:0045806">
    <property type="term" value="P:negative regulation of endocytosis"/>
    <property type="evidence" value="ECO:0007669"/>
    <property type="project" value="TreeGrafter"/>
</dbReference>
<evidence type="ECO:0000256" key="9">
    <source>
        <dbReference type="ARBA" id="ARBA00022728"/>
    </source>
</evidence>
<proteinExistence type="predicted"/>
<evidence type="ECO:0000256" key="16">
    <source>
        <dbReference type="ARBA" id="ARBA00023157"/>
    </source>
</evidence>
<dbReference type="GO" id="GO:0001772">
    <property type="term" value="C:immunological synapse"/>
    <property type="evidence" value="ECO:0007669"/>
    <property type="project" value="TreeGrafter"/>
</dbReference>